<proteinExistence type="predicted"/>
<reference evidence="2 3" key="1">
    <citation type="submission" date="2013-02" db="EMBL/GenBank/DDBJ databases">
        <authorList>
            <person name="Harkins D.M."/>
            <person name="Durkin A.S."/>
            <person name="Brinkac L.M."/>
            <person name="Haft D.H."/>
            <person name="Selengut J.D."/>
            <person name="Sanka R."/>
            <person name="DePew J."/>
            <person name="Purushe J."/>
            <person name="Haake D.A."/>
            <person name="Matsunaga J."/>
            <person name="Vinetz J.M."/>
            <person name="Sutton G.G."/>
            <person name="Nierman W.C."/>
            <person name="Fouts D.E."/>
        </authorList>
    </citation>
    <scope>NUCLEOTIDE SEQUENCE [LARGE SCALE GENOMIC DNA]</scope>
    <source>
        <strain evidence="2 3">Ecochallenge</strain>
    </source>
</reference>
<feature type="transmembrane region" description="Helical" evidence="1">
    <location>
        <begin position="381"/>
        <end position="398"/>
    </location>
</feature>
<evidence type="ECO:0000313" key="2">
    <source>
        <dbReference type="EMBL" id="EMY12528.1"/>
    </source>
</evidence>
<feature type="transmembrane region" description="Helical" evidence="1">
    <location>
        <begin position="272"/>
        <end position="291"/>
    </location>
</feature>
<name>N1TW82_9LEPT</name>
<dbReference type="AlphaFoldDB" id="N1TW82"/>
<organism evidence="2 3">
    <name type="scientific">Leptospira weilii str. Ecochallenge</name>
    <dbReference type="NCBI Taxonomy" id="1049986"/>
    <lineage>
        <taxon>Bacteria</taxon>
        <taxon>Pseudomonadati</taxon>
        <taxon>Spirochaetota</taxon>
        <taxon>Spirochaetia</taxon>
        <taxon>Leptospirales</taxon>
        <taxon>Leptospiraceae</taxon>
        <taxon>Leptospira</taxon>
    </lineage>
</organism>
<feature type="transmembrane region" description="Helical" evidence="1">
    <location>
        <begin position="303"/>
        <end position="321"/>
    </location>
</feature>
<comment type="caution">
    <text evidence="2">The sequence shown here is derived from an EMBL/GenBank/DDBJ whole genome shotgun (WGS) entry which is preliminary data.</text>
</comment>
<evidence type="ECO:0000313" key="3">
    <source>
        <dbReference type="Proteomes" id="UP000012249"/>
    </source>
</evidence>
<dbReference type="EMBL" id="AHMI02000291">
    <property type="protein sequence ID" value="EMY12528.1"/>
    <property type="molecule type" value="Genomic_DNA"/>
</dbReference>
<keyword evidence="1" id="KW-0472">Membrane</keyword>
<feature type="transmembrane region" description="Helical" evidence="1">
    <location>
        <begin position="327"/>
        <end position="345"/>
    </location>
</feature>
<accession>N1TW82</accession>
<evidence type="ECO:0000256" key="1">
    <source>
        <dbReference type="SAM" id="Phobius"/>
    </source>
</evidence>
<sequence>MHIFGSLIWFLFLSFCGSLTLIFASQRVGEQKSSTYGAVYEDFKKSWGGETSIPPIQFFFMKKIVENEYNIETKIEKSIVRIEEIPVIPNSIEYQADINYDEQSKGWLSFNAFEAVHFDTYYLINEDGAAGDLYMRLVKPNENALLKDIHVAVDGISKDNVFKILGEPFLLQKNFHLGSRIKLETRYTEKGMETLKYSISAYEHHILSSLKATFHVNTPEFEVYQLGLSHSIESDPKGGKWIRFDLKNFATSQDLGISFQSKSAYLDRIENLVSTSPLSLILFISVIFVFTQIQKIKFHPIHYLFYSIICIFYFLFVTYLIRFVGVFPSFGLAGLLTGVMFILYSPNVLGWEFSLKILAPYLATLTLALSVVFLLPVFKGITFVTLVFLVCISIMLSISKSKIEDWPISKPEI</sequence>
<keyword evidence="1" id="KW-1133">Transmembrane helix</keyword>
<keyword evidence="1" id="KW-0812">Transmembrane</keyword>
<protein>
    <submittedName>
        <fullName evidence="2">Putative membrane protein</fullName>
    </submittedName>
</protein>
<gene>
    <name evidence="2" type="ORF">LEP1GSC043_1649</name>
</gene>
<dbReference type="Proteomes" id="UP000012249">
    <property type="component" value="Unassembled WGS sequence"/>
</dbReference>
<feature type="transmembrane region" description="Helical" evidence="1">
    <location>
        <begin position="357"/>
        <end position="375"/>
    </location>
</feature>